<accession>A0A158Q2M5</accession>
<dbReference type="WBParaSite" id="DME_0000043601-mRNA-1">
    <property type="protein sequence ID" value="DME_0000043601-mRNA-1"/>
    <property type="gene ID" value="DME_0000043601"/>
</dbReference>
<dbReference type="AlphaFoldDB" id="A0A158Q2M5"/>
<name>A0A158Q2M5_DRAME</name>
<proteinExistence type="predicted"/>
<reference evidence="4" key="1">
    <citation type="submission" date="2016-04" db="UniProtKB">
        <authorList>
            <consortium name="WormBaseParasite"/>
        </authorList>
    </citation>
    <scope>IDENTIFICATION</scope>
</reference>
<protein>
    <submittedName>
        <fullName evidence="1 4">Uncharacterized protein</fullName>
    </submittedName>
</protein>
<organism evidence="2 4">
    <name type="scientific">Dracunculus medinensis</name>
    <name type="common">Guinea worm</name>
    <dbReference type="NCBI Taxonomy" id="318479"/>
    <lineage>
        <taxon>Eukaryota</taxon>
        <taxon>Metazoa</taxon>
        <taxon>Ecdysozoa</taxon>
        <taxon>Nematoda</taxon>
        <taxon>Chromadorea</taxon>
        <taxon>Rhabditida</taxon>
        <taxon>Spirurina</taxon>
        <taxon>Dracunculoidea</taxon>
        <taxon>Dracunculidae</taxon>
        <taxon>Dracunculus</taxon>
    </lineage>
</organism>
<keyword evidence="3" id="KW-1185">Reference proteome</keyword>
<evidence type="ECO:0000313" key="2">
    <source>
        <dbReference type="Proteomes" id="UP000038040"/>
    </source>
</evidence>
<gene>
    <name evidence="1" type="ORF">DME_LOCUS4796</name>
</gene>
<evidence type="ECO:0000313" key="3">
    <source>
        <dbReference type="Proteomes" id="UP000274756"/>
    </source>
</evidence>
<dbReference type="Proteomes" id="UP000038040">
    <property type="component" value="Unplaced"/>
</dbReference>
<evidence type="ECO:0000313" key="4">
    <source>
        <dbReference type="WBParaSite" id="DME_0000043601-mRNA-1"/>
    </source>
</evidence>
<sequence length="150" mass="17567">MENQKINETATSDLQIANLNRKKSLSSNFFVNNCHRRSQNYNDFEGDDEEKASIATKLTNRFGSFKRTLSLQFMSSPKLNKETLAMIRVRYKDIARYVIWPTCRISKQNSAEYLFFNPDHSKRTAIRYNYAGNHQATVLRLNNSNKEMKK</sequence>
<dbReference type="OrthoDB" id="5802207at2759"/>
<dbReference type="Proteomes" id="UP000274756">
    <property type="component" value="Unassembled WGS sequence"/>
</dbReference>
<evidence type="ECO:0000313" key="1">
    <source>
        <dbReference type="EMBL" id="VDN54823.1"/>
    </source>
</evidence>
<dbReference type="EMBL" id="UYYG01001151">
    <property type="protein sequence ID" value="VDN54823.1"/>
    <property type="molecule type" value="Genomic_DNA"/>
</dbReference>
<reference evidence="1 3" key="2">
    <citation type="submission" date="2018-11" db="EMBL/GenBank/DDBJ databases">
        <authorList>
            <consortium name="Pathogen Informatics"/>
        </authorList>
    </citation>
    <scope>NUCLEOTIDE SEQUENCE [LARGE SCALE GENOMIC DNA]</scope>
</reference>